<keyword evidence="4 5" id="KW-0274">FAD</keyword>
<comment type="cofactor">
    <cofactor evidence="1 5">
        <name>FAD</name>
        <dbReference type="ChEBI" id="CHEBI:57692"/>
    </cofactor>
</comment>
<dbReference type="SUPFAM" id="SSF51905">
    <property type="entry name" value="FAD/NAD(P)-binding domain"/>
    <property type="match status" value="1"/>
</dbReference>
<evidence type="ECO:0000256" key="3">
    <source>
        <dbReference type="ARBA" id="ARBA00022630"/>
    </source>
</evidence>
<dbReference type="PANTHER" id="PTHR11552:SF147">
    <property type="entry name" value="CHOLINE DEHYDROGENASE, MITOCHONDRIAL"/>
    <property type="match status" value="1"/>
</dbReference>
<evidence type="ECO:0000256" key="2">
    <source>
        <dbReference type="ARBA" id="ARBA00010790"/>
    </source>
</evidence>
<protein>
    <submittedName>
        <fullName evidence="9">Choline dehydrogenase</fullName>
        <ecNumber evidence="9">1.1.99.1</ecNumber>
    </submittedName>
</protein>
<evidence type="ECO:0000256" key="1">
    <source>
        <dbReference type="ARBA" id="ARBA00001974"/>
    </source>
</evidence>
<dbReference type="InterPro" id="IPR007867">
    <property type="entry name" value="GMC_OxRtase_C"/>
</dbReference>
<dbReference type="Pfam" id="PF05199">
    <property type="entry name" value="GMC_oxred_C"/>
    <property type="match status" value="1"/>
</dbReference>
<evidence type="ECO:0000259" key="8">
    <source>
        <dbReference type="PROSITE" id="PS00624"/>
    </source>
</evidence>
<dbReference type="PROSITE" id="PS00624">
    <property type="entry name" value="GMC_OXRED_2"/>
    <property type="match status" value="1"/>
</dbReference>
<feature type="binding site" evidence="5">
    <location>
        <position position="219"/>
    </location>
    <ligand>
        <name>FAD</name>
        <dbReference type="ChEBI" id="CHEBI:57692"/>
    </ligand>
</feature>
<evidence type="ECO:0000256" key="5">
    <source>
        <dbReference type="PIRSR" id="PIRSR000137-2"/>
    </source>
</evidence>
<organism evidence="9 10">
    <name type="scientific">Thiorhodococcus drewsii AZ1</name>
    <dbReference type="NCBI Taxonomy" id="765913"/>
    <lineage>
        <taxon>Bacteria</taxon>
        <taxon>Pseudomonadati</taxon>
        <taxon>Pseudomonadota</taxon>
        <taxon>Gammaproteobacteria</taxon>
        <taxon>Chromatiales</taxon>
        <taxon>Chromatiaceae</taxon>
        <taxon>Thiorhodococcus</taxon>
    </lineage>
</organism>
<dbReference type="PANTHER" id="PTHR11552">
    <property type="entry name" value="GLUCOSE-METHANOL-CHOLINE GMC OXIDOREDUCTASE"/>
    <property type="match status" value="1"/>
</dbReference>
<gene>
    <name evidence="9" type="ORF">ThidrDRAFT_1493</name>
</gene>
<dbReference type="InterPro" id="IPR012132">
    <property type="entry name" value="GMC_OxRdtase"/>
</dbReference>
<feature type="domain" description="Glucose-methanol-choline oxidoreductase N-terminal" evidence="7">
    <location>
        <begin position="81"/>
        <end position="104"/>
    </location>
</feature>
<keyword evidence="10" id="KW-1185">Reference proteome</keyword>
<dbReference type="RefSeq" id="WP_007040207.1">
    <property type="nucleotide sequence ID" value="NZ_AFWT01000008.1"/>
</dbReference>
<sequence>MAEKSFDYIVVGAGSAGATIAANLIERRKGTVLLLEAGANDRDPLIHIPAAVGQAIPRHTWPYAAEPAEETNGRVLPVLQGRVLGGSSSVNGMLYVRGQREDYDRWETEFGCTGWNAGEMLRYFKKSENNESLSGEFHGNDGHLRVSENRYRHPLTQACIRAGQQLGYQYITDYNNWRQEGCGFFQAATINGRRCSTSVAYLSGVRKNPNLSIVTDALVERIEIENKRATGVTWRRSNARHTATARAEVIVCAGAIGSPKLLQLSGVGPVDALEAVGIQPKLVLPVGENFHDHMHMSVNATTRHPISLYGQDRGLRALRNLTQWLLFRTGILTSTILEGFLFADTCNQGRPDVELHFLPVIDSFDDPVGATAGRTHGLTIKTGHLQPRSRGRVTLRSNDPNALPRIEAGYLSDPEDLAGQVRATRLALQVLEQPTLRAMIDEVFNPACSIDDDAAIEEWVRNSSKTVFHPVGTCRMGTDPKTSVTDLQLRVHGIANLRVADSSSMPQVPSGNTNAPVIALAEKAADLICEAA</sequence>
<comment type="caution">
    <text evidence="9">The sequence shown here is derived from an EMBL/GenBank/DDBJ whole genome shotgun (WGS) entry which is preliminary data.</text>
</comment>
<evidence type="ECO:0000256" key="6">
    <source>
        <dbReference type="RuleBase" id="RU003968"/>
    </source>
</evidence>
<dbReference type="SUPFAM" id="SSF54373">
    <property type="entry name" value="FAD-linked reductases, C-terminal domain"/>
    <property type="match status" value="1"/>
</dbReference>
<reference evidence="9 10" key="1">
    <citation type="submission" date="2011-06" db="EMBL/GenBank/DDBJ databases">
        <title>The draft genome of Thiorhodococcus drewsii AZ1.</title>
        <authorList>
            <consortium name="US DOE Joint Genome Institute (JGI-PGF)"/>
            <person name="Lucas S."/>
            <person name="Han J."/>
            <person name="Lapidus A."/>
            <person name="Cheng J.-F."/>
            <person name="Goodwin L."/>
            <person name="Pitluck S."/>
            <person name="Peters L."/>
            <person name="Land M.L."/>
            <person name="Hauser L."/>
            <person name="Vogl K."/>
            <person name="Liu Z."/>
            <person name="Imhoff J."/>
            <person name="Thiel V."/>
            <person name="Frigaard N.-U."/>
            <person name="Bryant D.A."/>
            <person name="Woyke T.J."/>
        </authorList>
    </citation>
    <scope>NUCLEOTIDE SEQUENCE [LARGE SCALE GENOMIC DNA]</scope>
    <source>
        <strain evidence="9 10">AZ1</strain>
    </source>
</reference>
<feature type="domain" description="Glucose-methanol-choline oxidoreductase N-terminal" evidence="8">
    <location>
        <begin position="254"/>
        <end position="268"/>
    </location>
</feature>
<dbReference type="EMBL" id="AFWT01000008">
    <property type="protein sequence ID" value="EGV32257.1"/>
    <property type="molecule type" value="Genomic_DNA"/>
</dbReference>
<dbReference type="InterPro" id="IPR000172">
    <property type="entry name" value="GMC_OxRdtase_N"/>
</dbReference>
<feature type="binding site" evidence="5">
    <location>
        <position position="83"/>
    </location>
    <ligand>
        <name>FAD</name>
        <dbReference type="ChEBI" id="CHEBI:57692"/>
    </ligand>
</feature>
<dbReference type="Proteomes" id="UP000004200">
    <property type="component" value="Unassembled WGS sequence"/>
</dbReference>
<dbReference type="OrthoDB" id="9785276at2"/>
<dbReference type="Gene3D" id="3.30.560.10">
    <property type="entry name" value="Glucose Oxidase, domain 3"/>
    <property type="match status" value="1"/>
</dbReference>
<evidence type="ECO:0000313" key="10">
    <source>
        <dbReference type="Proteomes" id="UP000004200"/>
    </source>
</evidence>
<dbReference type="STRING" id="765913.ThidrDRAFT_1493"/>
<evidence type="ECO:0000259" key="7">
    <source>
        <dbReference type="PROSITE" id="PS00623"/>
    </source>
</evidence>
<dbReference type="eggNOG" id="COG2303">
    <property type="taxonomic scope" value="Bacteria"/>
</dbReference>
<dbReference type="Gene3D" id="3.50.50.60">
    <property type="entry name" value="FAD/NAD(P)-binding domain"/>
    <property type="match status" value="1"/>
</dbReference>
<name>G2DZN0_9GAMM</name>
<dbReference type="EC" id="1.1.99.1" evidence="9"/>
<evidence type="ECO:0000256" key="4">
    <source>
        <dbReference type="ARBA" id="ARBA00022827"/>
    </source>
</evidence>
<accession>G2DZN0</accession>
<comment type="similarity">
    <text evidence="2 6">Belongs to the GMC oxidoreductase family.</text>
</comment>
<dbReference type="PIRSF" id="PIRSF000137">
    <property type="entry name" value="Alcohol_oxidase"/>
    <property type="match status" value="1"/>
</dbReference>
<proteinExistence type="inferred from homology"/>
<dbReference type="GO" id="GO:0050660">
    <property type="term" value="F:flavin adenine dinucleotide binding"/>
    <property type="evidence" value="ECO:0007669"/>
    <property type="project" value="InterPro"/>
</dbReference>
<keyword evidence="3 6" id="KW-0285">Flavoprotein</keyword>
<dbReference type="PATRIC" id="fig|765913.3.peg.1517"/>
<evidence type="ECO:0000313" key="9">
    <source>
        <dbReference type="EMBL" id="EGV32257.1"/>
    </source>
</evidence>
<keyword evidence="9" id="KW-0560">Oxidoreductase</keyword>
<dbReference type="InterPro" id="IPR036188">
    <property type="entry name" value="FAD/NAD-bd_sf"/>
</dbReference>
<dbReference type="GO" id="GO:0008812">
    <property type="term" value="F:choline dehydrogenase activity"/>
    <property type="evidence" value="ECO:0007669"/>
    <property type="project" value="UniProtKB-EC"/>
</dbReference>
<dbReference type="AlphaFoldDB" id="G2DZN0"/>
<dbReference type="PROSITE" id="PS00623">
    <property type="entry name" value="GMC_OXRED_1"/>
    <property type="match status" value="1"/>
</dbReference>
<dbReference type="Pfam" id="PF00732">
    <property type="entry name" value="GMC_oxred_N"/>
    <property type="match status" value="1"/>
</dbReference>